<feature type="compositionally biased region" description="Low complexity" evidence="1">
    <location>
        <begin position="244"/>
        <end position="269"/>
    </location>
</feature>
<feature type="region of interest" description="Disordered" evidence="1">
    <location>
        <begin position="221"/>
        <end position="429"/>
    </location>
</feature>
<dbReference type="EMBL" id="JABWMJ010000002">
    <property type="protein sequence ID" value="NUZ05431.1"/>
    <property type="molecule type" value="Genomic_DNA"/>
</dbReference>
<dbReference type="RefSeq" id="WP_176067270.1">
    <property type="nucleotide sequence ID" value="NZ_JABWMJ010000002.1"/>
</dbReference>
<dbReference type="Pfam" id="PF16986">
    <property type="entry name" value="CzcE"/>
    <property type="match status" value="1"/>
</dbReference>
<evidence type="ECO:0000313" key="4">
    <source>
        <dbReference type="EMBL" id="NUZ05431.1"/>
    </source>
</evidence>
<feature type="compositionally biased region" description="Low complexity" evidence="1">
    <location>
        <begin position="381"/>
        <end position="410"/>
    </location>
</feature>
<feature type="domain" description="TIR" evidence="3">
    <location>
        <begin position="4"/>
        <end position="129"/>
    </location>
</feature>
<dbReference type="InterPro" id="IPR000157">
    <property type="entry name" value="TIR_dom"/>
</dbReference>
<accession>A0A7Y6NLK1</accession>
<dbReference type="Gene3D" id="2.60.40.2280">
    <property type="entry name" value="Heavy-metal resistance protein CzcE"/>
    <property type="match status" value="1"/>
</dbReference>
<keyword evidence="2" id="KW-0472">Membrane</keyword>
<dbReference type="InterPro" id="IPR031560">
    <property type="entry name" value="CzcE"/>
</dbReference>
<protein>
    <submittedName>
        <fullName evidence="4">CzcE family metal-binding protein</fullName>
    </submittedName>
</protein>
<dbReference type="Pfam" id="PF13676">
    <property type="entry name" value="TIR_2"/>
    <property type="match status" value="1"/>
</dbReference>
<dbReference type="Gene3D" id="3.40.50.10140">
    <property type="entry name" value="Toll/interleukin-1 receptor homology (TIR) domain"/>
    <property type="match status" value="1"/>
</dbReference>
<dbReference type="GO" id="GO:0007165">
    <property type="term" value="P:signal transduction"/>
    <property type="evidence" value="ECO:0007669"/>
    <property type="project" value="InterPro"/>
</dbReference>
<feature type="compositionally biased region" description="Pro residues" evidence="1">
    <location>
        <begin position="232"/>
        <end position="243"/>
    </location>
</feature>
<proteinExistence type="predicted"/>
<feature type="compositionally biased region" description="Low complexity" evidence="1">
    <location>
        <begin position="364"/>
        <end position="374"/>
    </location>
</feature>
<organism evidence="4 5">
    <name type="scientific">Piscinibacter koreensis</name>
    <dbReference type="NCBI Taxonomy" id="2742824"/>
    <lineage>
        <taxon>Bacteria</taxon>
        <taxon>Pseudomonadati</taxon>
        <taxon>Pseudomonadota</taxon>
        <taxon>Betaproteobacteria</taxon>
        <taxon>Burkholderiales</taxon>
        <taxon>Sphaerotilaceae</taxon>
        <taxon>Piscinibacter</taxon>
    </lineage>
</organism>
<dbReference type="InterPro" id="IPR038674">
    <property type="entry name" value="CzcE_sf"/>
</dbReference>
<dbReference type="SUPFAM" id="SSF52200">
    <property type="entry name" value="Toll/Interleukin receptor TIR domain"/>
    <property type="match status" value="1"/>
</dbReference>
<evidence type="ECO:0000256" key="1">
    <source>
        <dbReference type="SAM" id="MobiDB-lite"/>
    </source>
</evidence>
<sequence length="514" mass="53163">MRAIFISYRRDDTEGYAGRLFEDLVDRFGKEAVFMDVAGIEPGRDFRRVIEQQVASCGVLLALIGRNWLNAADPDGKRRLDDPYDFVRLETASALRRDIPVVPVLVQQASMPRPEQLPDDLKDLSFRNSVELTHARWRSDVQLLIDALLPYVDAAPAPSPAAVHVAPTSGGAAPGLGRRVRILAPLVVLAAGVGYLAWQWLQPRPADPFARSGAEIVATTPRDGGAAATPDLAPPASPSPPPAATGASAPPRANPAATPAAPNAVATPPSENPAPAAPGPNAAQPARDGAASATSHARRSSAVDQPSASATGAAARPPAPHARTAAASAPRSEAAARRVPPPGEALGRQRDSTGGAARLPESGAPANPAAPASRPIRRAAAEAPSAQSVAPGTGPVVAAPPAARTAAPPVAASPPAPATTTAEATRREPVNEVMYGNPGAASAVTRTIAIRPDTRYVNVTGGETIRFDVGGRSFVWNFGGRRDAFELAVIAPPGLLDHKVTVYVAPNPLYPRRS</sequence>
<reference evidence="4 5" key="1">
    <citation type="submission" date="2020-06" db="EMBL/GenBank/DDBJ databases">
        <title>Schlegella sp. ID0723 isolated from air conditioner.</title>
        <authorList>
            <person name="Kim D.Y."/>
            <person name="Kim D.-U."/>
        </authorList>
    </citation>
    <scope>NUCLEOTIDE SEQUENCE [LARGE SCALE GENOMIC DNA]</scope>
    <source>
        <strain evidence="4 5">ID0723</strain>
    </source>
</reference>
<evidence type="ECO:0000259" key="3">
    <source>
        <dbReference type="Pfam" id="PF13676"/>
    </source>
</evidence>
<dbReference type="AlphaFoldDB" id="A0A7Y6NLK1"/>
<keyword evidence="2" id="KW-1133">Transmembrane helix</keyword>
<dbReference type="InterPro" id="IPR035897">
    <property type="entry name" value="Toll_tir_struct_dom_sf"/>
</dbReference>
<comment type="caution">
    <text evidence="4">The sequence shown here is derived from an EMBL/GenBank/DDBJ whole genome shotgun (WGS) entry which is preliminary data.</text>
</comment>
<keyword evidence="2" id="KW-0812">Transmembrane</keyword>
<feature type="transmembrane region" description="Helical" evidence="2">
    <location>
        <begin position="182"/>
        <end position="201"/>
    </location>
</feature>
<keyword evidence="5" id="KW-1185">Reference proteome</keyword>
<dbReference type="Proteomes" id="UP000529637">
    <property type="component" value="Unassembled WGS sequence"/>
</dbReference>
<evidence type="ECO:0000313" key="5">
    <source>
        <dbReference type="Proteomes" id="UP000529637"/>
    </source>
</evidence>
<gene>
    <name evidence="4" type="ORF">HQN59_06605</name>
</gene>
<name>A0A7Y6NLK1_9BURK</name>
<evidence type="ECO:0000256" key="2">
    <source>
        <dbReference type="SAM" id="Phobius"/>
    </source>
</evidence>
<feature type="compositionally biased region" description="Low complexity" evidence="1">
    <location>
        <begin position="279"/>
        <end position="333"/>
    </location>
</feature>